<organism evidence="3 4">
    <name type="scientific">Jiangella aurantiaca</name>
    <dbReference type="NCBI Taxonomy" id="2530373"/>
    <lineage>
        <taxon>Bacteria</taxon>
        <taxon>Bacillati</taxon>
        <taxon>Actinomycetota</taxon>
        <taxon>Actinomycetes</taxon>
        <taxon>Jiangellales</taxon>
        <taxon>Jiangellaceae</taxon>
        <taxon>Jiangella</taxon>
    </lineage>
</organism>
<keyword evidence="2" id="KW-0812">Transmembrane</keyword>
<dbReference type="GO" id="GO:0022857">
    <property type="term" value="F:transmembrane transporter activity"/>
    <property type="evidence" value="ECO:0007669"/>
    <property type="project" value="InterPro"/>
</dbReference>
<feature type="transmembrane region" description="Helical" evidence="2">
    <location>
        <begin position="126"/>
        <end position="156"/>
    </location>
</feature>
<dbReference type="PANTHER" id="PTHR23530">
    <property type="entry name" value="TRANSPORT PROTEIN-RELATED"/>
    <property type="match status" value="1"/>
</dbReference>
<keyword evidence="2" id="KW-0472">Membrane</keyword>
<evidence type="ECO:0000313" key="3">
    <source>
        <dbReference type="EMBL" id="TDD67731.1"/>
    </source>
</evidence>
<feature type="transmembrane region" description="Helical" evidence="2">
    <location>
        <begin position="433"/>
        <end position="453"/>
    </location>
</feature>
<dbReference type="Gene3D" id="1.20.1250.20">
    <property type="entry name" value="MFS general substrate transporter like domains"/>
    <property type="match status" value="1"/>
</dbReference>
<feature type="transmembrane region" description="Helical" evidence="2">
    <location>
        <begin position="279"/>
        <end position="297"/>
    </location>
</feature>
<feature type="transmembrane region" description="Helical" evidence="2">
    <location>
        <begin position="222"/>
        <end position="245"/>
    </location>
</feature>
<dbReference type="AlphaFoldDB" id="A0A4R5A6X6"/>
<sequence>MSAALSSAVMSGSTGTSRGLRRSTVTCGTLPATRKWIQAPSHRSGAPRCMAMTQLDPRQARTRYLILLALRWVPSALLLPVLTLLPLDRGLTLSELGMAAAVQGLVVFVLELPTGGISDALGRRPVLVASGVISLAGIALILVADSLALFAVAFAVQGLYKALDSGPLEAWYVDTVQAHDPDADISEGLARGGTVAGIAIGGSALLAGGLVALDPLPSVDALAVPVLLAAVLRAVSVLATMSLLVEARQRSGWQATVRAVREVPGVIAGSLRLVRGSRILQCLILIELCWGFGATAYESLTPVRLAEVIDDAERAGAIMGPAAAAAWFVSAGGAALAPRLAQRIGIAGTAAATRLAQGLFVAAMGLSLGAAGVLVAFLACYFVQGASSPMHMTLVHREITEEHRATVVSLSSMAFQPAAAIGLVALTTVGESASLAVAMLVGGLIVAAATPLYRPAYRAERRRETAGDVEGPPADSVA</sequence>
<dbReference type="EMBL" id="SMLB01000026">
    <property type="protein sequence ID" value="TDD67731.1"/>
    <property type="molecule type" value="Genomic_DNA"/>
</dbReference>
<feature type="region of interest" description="Disordered" evidence="1">
    <location>
        <begin position="1"/>
        <end position="24"/>
    </location>
</feature>
<dbReference type="InterPro" id="IPR011701">
    <property type="entry name" value="MFS"/>
</dbReference>
<keyword evidence="2" id="KW-1133">Transmembrane helix</keyword>
<comment type="caution">
    <text evidence="3">The sequence shown here is derived from an EMBL/GenBank/DDBJ whole genome shotgun (WGS) entry which is preliminary data.</text>
</comment>
<evidence type="ECO:0000256" key="1">
    <source>
        <dbReference type="SAM" id="MobiDB-lite"/>
    </source>
</evidence>
<dbReference type="InterPro" id="IPR053160">
    <property type="entry name" value="MFS_DHA3_Transporter"/>
</dbReference>
<feature type="transmembrane region" description="Helical" evidence="2">
    <location>
        <begin position="358"/>
        <end position="384"/>
    </location>
</feature>
<dbReference type="PANTHER" id="PTHR23530:SF1">
    <property type="entry name" value="PERMEASE, MAJOR FACILITATOR SUPERFAMILY-RELATED"/>
    <property type="match status" value="1"/>
</dbReference>
<dbReference type="Proteomes" id="UP000295217">
    <property type="component" value="Unassembled WGS sequence"/>
</dbReference>
<protein>
    <submittedName>
        <fullName evidence="3">MFS transporter</fullName>
    </submittedName>
</protein>
<reference evidence="3 4" key="1">
    <citation type="submission" date="2019-02" db="EMBL/GenBank/DDBJ databases">
        <title>Draft genome sequences of novel Actinobacteria.</title>
        <authorList>
            <person name="Sahin N."/>
            <person name="Ay H."/>
            <person name="Saygin H."/>
        </authorList>
    </citation>
    <scope>NUCLEOTIDE SEQUENCE [LARGE SCALE GENOMIC DNA]</scope>
    <source>
        <strain evidence="3 4">8K307</strain>
    </source>
</reference>
<dbReference type="Pfam" id="PF07690">
    <property type="entry name" value="MFS_1"/>
    <property type="match status" value="1"/>
</dbReference>
<name>A0A4R5A6X6_9ACTN</name>
<proteinExistence type="predicted"/>
<dbReference type="SUPFAM" id="SSF103473">
    <property type="entry name" value="MFS general substrate transporter"/>
    <property type="match status" value="1"/>
</dbReference>
<evidence type="ECO:0000256" key="2">
    <source>
        <dbReference type="SAM" id="Phobius"/>
    </source>
</evidence>
<dbReference type="CDD" id="cd06174">
    <property type="entry name" value="MFS"/>
    <property type="match status" value="1"/>
</dbReference>
<dbReference type="OrthoDB" id="3513479at2"/>
<gene>
    <name evidence="3" type="ORF">E1262_18035</name>
</gene>
<dbReference type="InterPro" id="IPR036259">
    <property type="entry name" value="MFS_trans_sf"/>
</dbReference>
<feature type="transmembrane region" description="Helical" evidence="2">
    <location>
        <begin position="317"/>
        <end position="337"/>
    </location>
</feature>
<evidence type="ECO:0000313" key="4">
    <source>
        <dbReference type="Proteomes" id="UP000295217"/>
    </source>
</evidence>
<accession>A0A4R5A6X6</accession>
<feature type="transmembrane region" description="Helical" evidence="2">
    <location>
        <begin position="64"/>
        <end position="84"/>
    </location>
</feature>
<feature type="transmembrane region" description="Helical" evidence="2">
    <location>
        <begin position="96"/>
        <end position="114"/>
    </location>
</feature>
<keyword evidence="4" id="KW-1185">Reference proteome</keyword>